<evidence type="ECO:0000256" key="1">
    <source>
        <dbReference type="SAM" id="MobiDB-lite"/>
    </source>
</evidence>
<feature type="transmembrane region" description="Helical" evidence="2">
    <location>
        <begin position="42"/>
        <end position="63"/>
    </location>
</feature>
<feature type="region of interest" description="Disordered" evidence="1">
    <location>
        <begin position="1"/>
        <end position="35"/>
    </location>
</feature>
<evidence type="ECO:0000313" key="3">
    <source>
        <dbReference type="EMBL" id="KAK4449772.1"/>
    </source>
</evidence>
<dbReference type="EMBL" id="MU865935">
    <property type="protein sequence ID" value="KAK4449772.1"/>
    <property type="molecule type" value="Genomic_DNA"/>
</dbReference>
<organism evidence="3 4">
    <name type="scientific">Podospora aff. communis PSN243</name>
    <dbReference type="NCBI Taxonomy" id="3040156"/>
    <lineage>
        <taxon>Eukaryota</taxon>
        <taxon>Fungi</taxon>
        <taxon>Dikarya</taxon>
        <taxon>Ascomycota</taxon>
        <taxon>Pezizomycotina</taxon>
        <taxon>Sordariomycetes</taxon>
        <taxon>Sordariomycetidae</taxon>
        <taxon>Sordariales</taxon>
        <taxon>Podosporaceae</taxon>
        <taxon>Podospora</taxon>
    </lineage>
</organism>
<sequence>MAPLLPRSPQTTTTPENPNSWLTSQQSQPQEPTPAPLSLNSILAIVAGILLAVLLAIAIFSIARKRQRKRTPKPKSMAQLNFFEKLAADGRDVDEGRRRENRDTWRRDTFLYAAETGLEKGRKVIAEPEKTWVITPIEPVVIRTKAA</sequence>
<dbReference type="AlphaFoldDB" id="A0AAV9GP96"/>
<reference evidence="3" key="1">
    <citation type="journal article" date="2023" name="Mol. Phylogenet. Evol.">
        <title>Genome-scale phylogeny and comparative genomics of the fungal order Sordariales.</title>
        <authorList>
            <person name="Hensen N."/>
            <person name="Bonometti L."/>
            <person name="Westerberg I."/>
            <person name="Brannstrom I.O."/>
            <person name="Guillou S."/>
            <person name="Cros-Aarteil S."/>
            <person name="Calhoun S."/>
            <person name="Haridas S."/>
            <person name="Kuo A."/>
            <person name="Mondo S."/>
            <person name="Pangilinan J."/>
            <person name="Riley R."/>
            <person name="LaButti K."/>
            <person name="Andreopoulos B."/>
            <person name="Lipzen A."/>
            <person name="Chen C."/>
            <person name="Yan M."/>
            <person name="Daum C."/>
            <person name="Ng V."/>
            <person name="Clum A."/>
            <person name="Steindorff A."/>
            <person name="Ohm R.A."/>
            <person name="Martin F."/>
            <person name="Silar P."/>
            <person name="Natvig D.O."/>
            <person name="Lalanne C."/>
            <person name="Gautier V."/>
            <person name="Ament-Velasquez S.L."/>
            <person name="Kruys A."/>
            <person name="Hutchinson M.I."/>
            <person name="Powell A.J."/>
            <person name="Barry K."/>
            <person name="Miller A.N."/>
            <person name="Grigoriev I.V."/>
            <person name="Debuchy R."/>
            <person name="Gladieux P."/>
            <person name="Hiltunen Thoren M."/>
            <person name="Johannesson H."/>
        </authorList>
    </citation>
    <scope>NUCLEOTIDE SEQUENCE</scope>
    <source>
        <strain evidence="3">PSN243</strain>
    </source>
</reference>
<proteinExistence type="predicted"/>
<protein>
    <submittedName>
        <fullName evidence="3">Uncharacterized protein</fullName>
    </submittedName>
</protein>
<evidence type="ECO:0000256" key="2">
    <source>
        <dbReference type="SAM" id="Phobius"/>
    </source>
</evidence>
<reference evidence="3" key="2">
    <citation type="submission" date="2023-05" db="EMBL/GenBank/DDBJ databases">
        <authorList>
            <consortium name="Lawrence Berkeley National Laboratory"/>
            <person name="Steindorff A."/>
            <person name="Hensen N."/>
            <person name="Bonometti L."/>
            <person name="Westerberg I."/>
            <person name="Brannstrom I.O."/>
            <person name="Guillou S."/>
            <person name="Cros-Aarteil S."/>
            <person name="Calhoun S."/>
            <person name="Haridas S."/>
            <person name="Kuo A."/>
            <person name="Mondo S."/>
            <person name="Pangilinan J."/>
            <person name="Riley R."/>
            <person name="Labutti K."/>
            <person name="Andreopoulos B."/>
            <person name="Lipzen A."/>
            <person name="Chen C."/>
            <person name="Yanf M."/>
            <person name="Daum C."/>
            <person name="Ng V."/>
            <person name="Clum A."/>
            <person name="Ohm R."/>
            <person name="Martin F."/>
            <person name="Silar P."/>
            <person name="Natvig D."/>
            <person name="Lalanne C."/>
            <person name="Gautier V."/>
            <person name="Ament-Velasquez S.L."/>
            <person name="Kruys A."/>
            <person name="Hutchinson M.I."/>
            <person name="Powell A.J."/>
            <person name="Barry K."/>
            <person name="Miller A.N."/>
            <person name="Grigoriev I.V."/>
            <person name="Debuchy R."/>
            <person name="Gladieux P."/>
            <person name="Thoren M.H."/>
            <person name="Johannesson H."/>
        </authorList>
    </citation>
    <scope>NUCLEOTIDE SEQUENCE</scope>
    <source>
        <strain evidence="3">PSN243</strain>
    </source>
</reference>
<dbReference type="Gene3D" id="1.20.5.100">
    <property type="entry name" value="Cytochrome c1, transmembrane anchor, C-terminal"/>
    <property type="match status" value="1"/>
</dbReference>
<dbReference type="Proteomes" id="UP001321760">
    <property type="component" value="Unassembled WGS sequence"/>
</dbReference>
<accession>A0AAV9GP96</accession>
<feature type="compositionally biased region" description="Polar residues" evidence="1">
    <location>
        <begin position="8"/>
        <end position="22"/>
    </location>
</feature>
<dbReference type="CDD" id="cd12087">
    <property type="entry name" value="TM_EGFR-like"/>
    <property type="match status" value="1"/>
</dbReference>
<keyword evidence="2" id="KW-1133">Transmembrane helix</keyword>
<gene>
    <name evidence="3" type="ORF">QBC34DRAFT_379831</name>
</gene>
<keyword evidence="2" id="KW-0812">Transmembrane</keyword>
<keyword evidence="4" id="KW-1185">Reference proteome</keyword>
<name>A0AAV9GP96_9PEZI</name>
<evidence type="ECO:0000313" key="4">
    <source>
        <dbReference type="Proteomes" id="UP001321760"/>
    </source>
</evidence>
<comment type="caution">
    <text evidence="3">The sequence shown here is derived from an EMBL/GenBank/DDBJ whole genome shotgun (WGS) entry which is preliminary data.</text>
</comment>
<keyword evidence="2" id="KW-0472">Membrane</keyword>